<dbReference type="KEGG" id="phl:KKY_3153"/>
<dbReference type="GO" id="GO:0043565">
    <property type="term" value="F:sequence-specific DNA binding"/>
    <property type="evidence" value="ECO:0007669"/>
    <property type="project" value="InterPro"/>
</dbReference>
<dbReference type="SMART" id="SM00342">
    <property type="entry name" value="HTH_ARAC"/>
    <property type="match status" value="1"/>
</dbReference>
<dbReference type="PANTHER" id="PTHR46796:SF6">
    <property type="entry name" value="ARAC SUBFAMILY"/>
    <property type="match status" value="1"/>
</dbReference>
<gene>
    <name evidence="5" type="ordered locus">KKY_3153</name>
</gene>
<proteinExistence type="predicted"/>
<feature type="domain" description="HTH araC/xylS-type" evidence="4">
    <location>
        <begin position="198"/>
        <end position="296"/>
    </location>
</feature>
<keyword evidence="1" id="KW-0805">Transcription regulation</keyword>
<dbReference type="GO" id="GO:0003700">
    <property type="term" value="F:DNA-binding transcription factor activity"/>
    <property type="evidence" value="ECO:0007669"/>
    <property type="project" value="InterPro"/>
</dbReference>
<reference evidence="5 6" key="1">
    <citation type="journal article" date="2012" name="J. Bacteriol.">
        <title>Complete genome sequence of Pelagibacterium halotolerans B2T.</title>
        <authorList>
            <person name="Huo Y.Y."/>
            <person name="Cheng H."/>
            <person name="Han X.F."/>
            <person name="Jiang X.W."/>
            <person name="Sun C."/>
            <person name="Zhang X.Q."/>
            <person name="Zhu X.F."/>
            <person name="Liu Y.F."/>
            <person name="Li P.F."/>
            <person name="Ni P.X."/>
            <person name="Wu M."/>
        </authorList>
    </citation>
    <scope>NUCLEOTIDE SEQUENCE [LARGE SCALE GENOMIC DNA]</scope>
    <source>
        <strain evidence="6">DSM 22347 / JCM 15775 / CGMCC 1.7692 / B2</strain>
    </source>
</reference>
<dbReference type="Proteomes" id="UP000008850">
    <property type="component" value="Chromosome"/>
</dbReference>
<keyword evidence="6" id="KW-1185">Reference proteome</keyword>
<evidence type="ECO:0000256" key="2">
    <source>
        <dbReference type="ARBA" id="ARBA00023125"/>
    </source>
</evidence>
<name>G4RGZ0_PELHB</name>
<evidence type="ECO:0000256" key="3">
    <source>
        <dbReference type="ARBA" id="ARBA00023163"/>
    </source>
</evidence>
<dbReference type="Pfam" id="PF12833">
    <property type="entry name" value="HTH_18"/>
    <property type="match status" value="1"/>
</dbReference>
<dbReference type="InterPro" id="IPR009057">
    <property type="entry name" value="Homeodomain-like_sf"/>
</dbReference>
<keyword evidence="2" id="KW-0238">DNA-binding</keyword>
<sequence length="299" mass="32977">MRIRTFGADETHGMVFRPGVEGQMTSNALGWTTMFASAQRELPYEGAFPAVRDQLLVWHRDGPAVIEGEGGDKRFCRAVPAGGIHLIPGGADFKINLRNALSTTHVYLRRNVIEEVAAEITRGDPALIEISPHLFDSETMLANLLHPLDCALRQGNAATAFAIDYLSLSIAAHLIRLYSNTTVVRMPRERSARTSTADRAIEFMRANIQESIGLAEIAEAVGLSPSQLARVFKSSCGSPPHRFLINMRIGHAQCLLRSSDLPIAEIALECGFSHQEHLTHQFRRACGTTPAAYRRDYRS</sequence>
<dbReference type="AlphaFoldDB" id="G4RGZ0"/>
<evidence type="ECO:0000256" key="1">
    <source>
        <dbReference type="ARBA" id="ARBA00023015"/>
    </source>
</evidence>
<dbReference type="PATRIC" id="fig|1082931.4.peg.3107"/>
<dbReference type="Gene3D" id="1.10.10.60">
    <property type="entry name" value="Homeodomain-like"/>
    <property type="match status" value="1"/>
</dbReference>
<evidence type="ECO:0000313" key="6">
    <source>
        <dbReference type="Proteomes" id="UP000008850"/>
    </source>
</evidence>
<protein>
    <submittedName>
        <fullName evidence="5">Transcriptional regulator, AraC family</fullName>
    </submittedName>
</protein>
<dbReference type="EMBL" id="CP003075">
    <property type="protein sequence ID" value="AEQ53143.1"/>
    <property type="molecule type" value="Genomic_DNA"/>
</dbReference>
<accession>G4RGZ0</accession>
<dbReference type="HOGENOM" id="CLU_000445_88_4_5"/>
<dbReference type="RefSeq" id="WP_014132289.1">
    <property type="nucleotide sequence ID" value="NC_016078.1"/>
</dbReference>
<dbReference type="InterPro" id="IPR018062">
    <property type="entry name" value="HTH_AraC-typ_CS"/>
</dbReference>
<evidence type="ECO:0000313" key="5">
    <source>
        <dbReference type="EMBL" id="AEQ53143.1"/>
    </source>
</evidence>
<dbReference type="InterPro" id="IPR050204">
    <property type="entry name" value="AraC_XylS_family_regulators"/>
</dbReference>
<dbReference type="SUPFAM" id="SSF46689">
    <property type="entry name" value="Homeodomain-like"/>
    <property type="match status" value="2"/>
</dbReference>
<evidence type="ECO:0000259" key="4">
    <source>
        <dbReference type="PROSITE" id="PS01124"/>
    </source>
</evidence>
<dbReference type="PANTHER" id="PTHR46796">
    <property type="entry name" value="HTH-TYPE TRANSCRIPTIONAL ACTIVATOR RHAS-RELATED"/>
    <property type="match status" value="1"/>
</dbReference>
<dbReference type="eggNOG" id="COG4977">
    <property type="taxonomic scope" value="Bacteria"/>
</dbReference>
<organism evidence="5 6">
    <name type="scientific">Pelagibacterium halotolerans (strain DSM 22347 / JCM 15775 / CGMCC 1.7692 / B2)</name>
    <dbReference type="NCBI Taxonomy" id="1082931"/>
    <lineage>
        <taxon>Bacteria</taxon>
        <taxon>Pseudomonadati</taxon>
        <taxon>Pseudomonadota</taxon>
        <taxon>Alphaproteobacteria</taxon>
        <taxon>Hyphomicrobiales</taxon>
        <taxon>Devosiaceae</taxon>
        <taxon>Pelagibacterium</taxon>
    </lineage>
</organism>
<dbReference type="PROSITE" id="PS00041">
    <property type="entry name" value="HTH_ARAC_FAMILY_1"/>
    <property type="match status" value="1"/>
</dbReference>
<dbReference type="InterPro" id="IPR018060">
    <property type="entry name" value="HTH_AraC"/>
</dbReference>
<dbReference type="STRING" id="1082931.KKY_3153"/>
<dbReference type="PROSITE" id="PS01124">
    <property type="entry name" value="HTH_ARAC_FAMILY_2"/>
    <property type="match status" value="1"/>
</dbReference>
<keyword evidence="3" id="KW-0804">Transcription</keyword>